<dbReference type="OrthoDB" id="7865462at2"/>
<dbReference type="Pfam" id="PF20331">
    <property type="entry name" value="DUF6626"/>
    <property type="match status" value="1"/>
</dbReference>
<dbReference type="RefSeq" id="WP_071479149.1">
    <property type="nucleotide sequence ID" value="NZ_CP024899.1"/>
</dbReference>
<gene>
    <name evidence="1" type="ORF">BG454_03865</name>
</gene>
<name>A0A2K8K6I4_9RHOB</name>
<dbReference type="InterPro" id="IPR046734">
    <property type="entry name" value="DUF6626"/>
</dbReference>
<dbReference type="Proteomes" id="UP000228948">
    <property type="component" value="Chromosome"/>
</dbReference>
<keyword evidence="2" id="KW-1185">Reference proteome</keyword>
<accession>A0A2K8K6I4</accession>
<sequence>MTLLETLYRHLRHNELTANAEHFSTEYLNKSKSWYAVQMHERREISAAAAIQCLRSIRSTQANAALYSEQQRVALIAAEHLLTQHLQQQHAVAEITTA</sequence>
<dbReference type="AlphaFoldDB" id="A0A2K8K6I4"/>
<dbReference type="EMBL" id="CP024899">
    <property type="protein sequence ID" value="ATX65072.1"/>
    <property type="molecule type" value="Genomic_DNA"/>
</dbReference>
<evidence type="ECO:0000313" key="1">
    <source>
        <dbReference type="EMBL" id="ATX65072.1"/>
    </source>
</evidence>
<organism evidence="1 2">
    <name type="scientific">Roseinatronobacter bogoriensis subsp. barguzinensis</name>
    <dbReference type="NCBI Taxonomy" id="441209"/>
    <lineage>
        <taxon>Bacteria</taxon>
        <taxon>Pseudomonadati</taxon>
        <taxon>Pseudomonadota</taxon>
        <taxon>Alphaproteobacteria</taxon>
        <taxon>Rhodobacterales</taxon>
        <taxon>Paracoccaceae</taxon>
        <taxon>Roseinatronobacter</taxon>
    </lineage>
</organism>
<evidence type="ECO:0000313" key="2">
    <source>
        <dbReference type="Proteomes" id="UP000228948"/>
    </source>
</evidence>
<proteinExistence type="predicted"/>
<dbReference type="KEGG" id="rbg:BG454_03865"/>
<dbReference type="STRING" id="441209.GCA_001870665_03506"/>
<reference evidence="1 2" key="1">
    <citation type="submission" date="2017-11" db="EMBL/GenBank/DDBJ databases">
        <title>Revised Sequence and Annotation of the Rhodobaca barguzinensis strain alga05 Genome.</title>
        <authorList>
            <person name="Kopejtka K."/>
            <person name="Tomasch J.M."/>
            <person name="Bunk B."/>
            <person name="Koblizek M."/>
        </authorList>
    </citation>
    <scope>NUCLEOTIDE SEQUENCE [LARGE SCALE GENOMIC DNA]</scope>
    <source>
        <strain evidence="2">alga05</strain>
    </source>
</reference>
<protein>
    <submittedName>
        <fullName evidence="1">Uncharacterized protein</fullName>
    </submittedName>
</protein>